<dbReference type="AlphaFoldDB" id="A0A2W7S4N9"/>
<feature type="transmembrane region" description="Helical" evidence="1">
    <location>
        <begin position="9"/>
        <end position="27"/>
    </location>
</feature>
<feature type="transmembrane region" description="Helical" evidence="1">
    <location>
        <begin position="103"/>
        <end position="124"/>
    </location>
</feature>
<dbReference type="Pfam" id="PF04240">
    <property type="entry name" value="Caroten_synth"/>
    <property type="match status" value="1"/>
</dbReference>
<protein>
    <submittedName>
        <fullName evidence="2">Putative membrane protein</fullName>
    </submittedName>
</protein>
<keyword evidence="3" id="KW-1185">Reference proteome</keyword>
<accession>A0A2W7S4N9</accession>
<comment type="caution">
    <text evidence="2">The sequence shown here is derived from an EMBL/GenBank/DDBJ whole genome shotgun (WGS) entry which is preliminary data.</text>
</comment>
<organism evidence="2 3">
    <name type="scientific">Hydrotalea sandarakina</name>
    <dbReference type="NCBI Taxonomy" id="1004304"/>
    <lineage>
        <taxon>Bacteria</taxon>
        <taxon>Pseudomonadati</taxon>
        <taxon>Bacteroidota</taxon>
        <taxon>Chitinophagia</taxon>
        <taxon>Chitinophagales</taxon>
        <taxon>Chitinophagaceae</taxon>
        <taxon>Hydrotalea</taxon>
    </lineage>
</organism>
<dbReference type="EMBL" id="QKZV01000005">
    <property type="protein sequence ID" value="PZX62237.1"/>
    <property type="molecule type" value="Genomic_DNA"/>
</dbReference>
<keyword evidence="1" id="KW-0812">Transmembrane</keyword>
<dbReference type="OrthoDB" id="9811293at2"/>
<feature type="transmembrane region" description="Helical" evidence="1">
    <location>
        <begin position="59"/>
        <end position="83"/>
    </location>
</feature>
<keyword evidence="1" id="KW-0472">Membrane</keyword>
<feature type="transmembrane region" description="Helical" evidence="1">
    <location>
        <begin position="145"/>
        <end position="161"/>
    </location>
</feature>
<reference evidence="2 3" key="1">
    <citation type="submission" date="2018-06" db="EMBL/GenBank/DDBJ databases">
        <title>Genomic Encyclopedia of Archaeal and Bacterial Type Strains, Phase II (KMG-II): from individual species to whole genera.</title>
        <authorList>
            <person name="Goeker M."/>
        </authorList>
    </citation>
    <scope>NUCLEOTIDE SEQUENCE [LARGE SCALE GENOMIC DNA]</scope>
    <source>
        <strain evidence="2 3">DSM 23241</strain>
    </source>
</reference>
<evidence type="ECO:0000313" key="2">
    <source>
        <dbReference type="EMBL" id="PZX62237.1"/>
    </source>
</evidence>
<name>A0A2W7S4N9_9BACT</name>
<feature type="transmembrane region" description="Helical" evidence="1">
    <location>
        <begin position="181"/>
        <end position="201"/>
    </location>
</feature>
<evidence type="ECO:0000313" key="3">
    <source>
        <dbReference type="Proteomes" id="UP000249720"/>
    </source>
</evidence>
<dbReference type="RefSeq" id="WP_111295295.1">
    <property type="nucleotide sequence ID" value="NZ_QKZV01000005.1"/>
</dbReference>
<evidence type="ECO:0000256" key="1">
    <source>
        <dbReference type="SAM" id="Phobius"/>
    </source>
</evidence>
<gene>
    <name evidence="2" type="ORF">LX80_01719</name>
</gene>
<proteinExistence type="predicted"/>
<sequence length="228" mass="26396">MQSKKVENISVFIAVLIHVSGVIGILFTPYRDWFVAFTPLNLLLMFVLLLINQPKRSQWFWLLAAICFVTGMLAEIIGVQTGWLFGHYGYGHILGPKLAGVPWLIGLYWFVIVYGSGNLMYLLMQKLFRPFSEVPGFFEKKSTRFVIVFDGAILATCFDFLMEPTAIKLGFWHWDGLVVPWFNYLCWFIISLLLLVVMVKLPFQKNNYFAVHLLIIQLLFFLALSFYL</sequence>
<feature type="transmembrane region" description="Helical" evidence="1">
    <location>
        <begin position="208"/>
        <end position="227"/>
    </location>
</feature>
<feature type="transmembrane region" description="Helical" evidence="1">
    <location>
        <begin position="33"/>
        <end position="52"/>
    </location>
</feature>
<dbReference type="Proteomes" id="UP000249720">
    <property type="component" value="Unassembled WGS sequence"/>
</dbReference>
<dbReference type="InterPro" id="IPR007354">
    <property type="entry name" value="CruF-like"/>
</dbReference>
<keyword evidence="1" id="KW-1133">Transmembrane helix</keyword>
<dbReference type="PANTHER" id="PTHR39419">
    <property type="entry name" value="SLL0814 PROTEIN"/>
    <property type="match status" value="1"/>
</dbReference>
<dbReference type="PANTHER" id="PTHR39419:SF1">
    <property type="entry name" value="SLL0814 PROTEIN"/>
    <property type="match status" value="1"/>
</dbReference>